<name>A0A8X6MWA1_NEPPI</name>
<evidence type="ECO:0000313" key="2">
    <source>
        <dbReference type="Proteomes" id="UP000887013"/>
    </source>
</evidence>
<accession>A0A8X6MWA1</accession>
<organism evidence="1 2">
    <name type="scientific">Nephila pilipes</name>
    <name type="common">Giant wood spider</name>
    <name type="synonym">Nephila maculata</name>
    <dbReference type="NCBI Taxonomy" id="299642"/>
    <lineage>
        <taxon>Eukaryota</taxon>
        <taxon>Metazoa</taxon>
        <taxon>Ecdysozoa</taxon>
        <taxon>Arthropoda</taxon>
        <taxon>Chelicerata</taxon>
        <taxon>Arachnida</taxon>
        <taxon>Araneae</taxon>
        <taxon>Araneomorphae</taxon>
        <taxon>Entelegynae</taxon>
        <taxon>Araneoidea</taxon>
        <taxon>Nephilidae</taxon>
        <taxon>Nephila</taxon>
    </lineage>
</organism>
<protein>
    <submittedName>
        <fullName evidence="1">Uncharacterized protein</fullName>
    </submittedName>
</protein>
<dbReference type="AlphaFoldDB" id="A0A8X6MWA1"/>
<proteinExistence type="predicted"/>
<evidence type="ECO:0000313" key="1">
    <source>
        <dbReference type="EMBL" id="GFS81258.1"/>
    </source>
</evidence>
<dbReference type="EMBL" id="BMAW01097720">
    <property type="protein sequence ID" value="GFS81258.1"/>
    <property type="molecule type" value="Genomic_DNA"/>
</dbReference>
<comment type="caution">
    <text evidence="1">The sequence shown here is derived from an EMBL/GenBank/DDBJ whole genome shotgun (WGS) entry which is preliminary data.</text>
</comment>
<keyword evidence="2" id="KW-1185">Reference proteome</keyword>
<sequence length="92" mass="10659">MHFHPKKISANCYRFVAEERKCRPIPETVHTEDGYDHTYLSRPIDRTCNPLTDNGGTLASFQIFATESEGYWMNSNVSVDRIVDGKCLTRRY</sequence>
<gene>
    <name evidence="1" type="ORF">NPIL_608311</name>
</gene>
<reference evidence="1" key="1">
    <citation type="submission" date="2020-08" db="EMBL/GenBank/DDBJ databases">
        <title>Multicomponent nature underlies the extraordinary mechanical properties of spider dragline silk.</title>
        <authorList>
            <person name="Kono N."/>
            <person name="Nakamura H."/>
            <person name="Mori M."/>
            <person name="Yoshida Y."/>
            <person name="Ohtoshi R."/>
            <person name="Malay A.D."/>
            <person name="Moran D.A.P."/>
            <person name="Tomita M."/>
            <person name="Numata K."/>
            <person name="Arakawa K."/>
        </authorList>
    </citation>
    <scope>NUCLEOTIDE SEQUENCE</scope>
</reference>
<dbReference type="Proteomes" id="UP000887013">
    <property type="component" value="Unassembled WGS sequence"/>
</dbReference>